<evidence type="ECO:0000256" key="1">
    <source>
        <dbReference type="SAM" id="Phobius"/>
    </source>
</evidence>
<name>A0A1M5WMI4_9FIRM</name>
<dbReference type="OrthoDB" id="8685152at2"/>
<keyword evidence="1" id="KW-0812">Transmembrane</keyword>
<proteinExistence type="predicted"/>
<reference evidence="2 3" key="1">
    <citation type="submission" date="2016-11" db="EMBL/GenBank/DDBJ databases">
        <authorList>
            <person name="Jaros S."/>
            <person name="Januszkiewicz K."/>
            <person name="Wedrychowicz H."/>
        </authorList>
    </citation>
    <scope>NUCLEOTIDE SEQUENCE [LARGE SCALE GENOMIC DNA]</scope>
    <source>
        <strain evidence="2 3">DSM 10068</strain>
    </source>
</reference>
<keyword evidence="3" id="KW-1185">Reference proteome</keyword>
<dbReference type="EMBL" id="FQXV01000003">
    <property type="protein sequence ID" value="SHH88223.1"/>
    <property type="molecule type" value="Genomic_DNA"/>
</dbReference>
<organism evidence="2 3">
    <name type="scientific">Sporobacter termitidis DSM 10068</name>
    <dbReference type="NCBI Taxonomy" id="1123282"/>
    <lineage>
        <taxon>Bacteria</taxon>
        <taxon>Bacillati</taxon>
        <taxon>Bacillota</taxon>
        <taxon>Clostridia</taxon>
        <taxon>Eubacteriales</taxon>
        <taxon>Oscillospiraceae</taxon>
        <taxon>Sporobacter</taxon>
    </lineage>
</organism>
<dbReference type="RefSeq" id="WP_073076971.1">
    <property type="nucleotide sequence ID" value="NZ_FQXV01000003.1"/>
</dbReference>
<sequence length="129" mass="13657">MAMVTCPKCKRIVNDTSKKCPNCGGPLGVGTGGGGSIFDKNAPKFKKLHLLSNVFLAVSCLLLLLEFGNVGKTYVGGVLFGVGFLLQGLSEAAREKEPGYVGKGRSKLIIGISVVLTLVGCLYFYLDLR</sequence>
<feature type="transmembrane region" description="Helical" evidence="1">
    <location>
        <begin position="48"/>
        <end position="65"/>
    </location>
</feature>
<keyword evidence="1" id="KW-1133">Transmembrane helix</keyword>
<keyword evidence="1" id="KW-0472">Membrane</keyword>
<gene>
    <name evidence="2" type="ORF">SAMN02745823_01342</name>
</gene>
<evidence type="ECO:0000313" key="2">
    <source>
        <dbReference type="EMBL" id="SHH88223.1"/>
    </source>
</evidence>
<evidence type="ECO:0000313" key="3">
    <source>
        <dbReference type="Proteomes" id="UP000183995"/>
    </source>
</evidence>
<dbReference type="AlphaFoldDB" id="A0A1M5WMI4"/>
<accession>A0A1M5WMI4</accession>
<dbReference type="Proteomes" id="UP000183995">
    <property type="component" value="Unassembled WGS sequence"/>
</dbReference>
<feature type="transmembrane region" description="Helical" evidence="1">
    <location>
        <begin position="108"/>
        <end position="126"/>
    </location>
</feature>
<protein>
    <submittedName>
        <fullName evidence="2">Zinc-ribbon domain-containing protein</fullName>
    </submittedName>
</protein>